<dbReference type="GO" id="GO:0031146">
    <property type="term" value="P:SCF-dependent proteasomal ubiquitin-dependent protein catabolic process"/>
    <property type="evidence" value="ECO:0007669"/>
    <property type="project" value="TreeGrafter"/>
</dbReference>
<sequence length="471" mass="52937">MASLTSKQWRRVVLGCPLAWSHIHVSILPKQVVEENDPEWCIEEDYLEWLSSPRGKARPLDLWAERADASTLSLSVRAACTVPHIEVNIANTIRALHSHFHKFRHLHLVTDTAVFEDVLVTLFSGVTTTWESIQLALDRRLDRSSHIAGMMSDSHVEIPKLWASLRNSTKLRTLSFRRCLPILPEEHQGGASRLRSLSIVNVDCDYGRMLQILSHCPNLSTLHLSVCPPSASSATAQVAEPSADTHLSPVPLPATPIFFPSLSRLSMHQMDTESCQIILQHIKTPILSFFSLWNHGLSEIEGRIMAGEKTYDIMAPFGEAVVTFAAQASQLRTFHITNSALPDRHLLQVLGHMESLEELRLKRMNIGGLLFRGLSRATKPIASRPVLCRSLRRLSLFGCEFVTDDHLEDLIFARSARRSLTVPISFLEVDRCKNVTQEGMRDLKEEDPSLNCTIVRGQEDEVEVEVEVDES</sequence>
<reference evidence="1 2" key="1">
    <citation type="submission" date="2019-02" db="EMBL/GenBank/DDBJ databases">
        <title>Genome sequencing of the rare red list fungi Antrodiella citrinella (Flaviporus citrinellus).</title>
        <authorList>
            <person name="Buettner E."/>
            <person name="Kellner H."/>
        </authorList>
    </citation>
    <scope>NUCLEOTIDE SEQUENCE [LARGE SCALE GENOMIC DNA]</scope>
    <source>
        <strain evidence="1 2">DSM 108506</strain>
    </source>
</reference>
<evidence type="ECO:0008006" key="3">
    <source>
        <dbReference type="Google" id="ProtNLM"/>
    </source>
</evidence>
<dbReference type="GO" id="GO:0019005">
    <property type="term" value="C:SCF ubiquitin ligase complex"/>
    <property type="evidence" value="ECO:0007669"/>
    <property type="project" value="TreeGrafter"/>
</dbReference>
<gene>
    <name evidence="1" type="ORF">EUX98_g8051</name>
</gene>
<dbReference type="SUPFAM" id="SSF52047">
    <property type="entry name" value="RNI-like"/>
    <property type="match status" value="1"/>
</dbReference>
<organism evidence="1 2">
    <name type="scientific">Antrodiella citrinella</name>
    <dbReference type="NCBI Taxonomy" id="2447956"/>
    <lineage>
        <taxon>Eukaryota</taxon>
        <taxon>Fungi</taxon>
        <taxon>Dikarya</taxon>
        <taxon>Basidiomycota</taxon>
        <taxon>Agaricomycotina</taxon>
        <taxon>Agaricomycetes</taxon>
        <taxon>Polyporales</taxon>
        <taxon>Steccherinaceae</taxon>
        <taxon>Antrodiella</taxon>
    </lineage>
</organism>
<comment type="caution">
    <text evidence="1">The sequence shown here is derived from an EMBL/GenBank/DDBJ whole genome shotgun (WGS) entry which is preliminary data.</text>
</comment>
<accession>A0A4S4MDZ0</accession>
<dbReference type="InterPro" id="IPR032675">
    <property type="entry name" value="LRR_dom_sf"/>
</dbReference>
<dbReference type="Proteomes" id="UP000308730">
    <property type="component" value="Unassembled WGS sequence"/>
</dbReference>
<keyword evidence="2" id="KW-1185">Reference proteome</keyword>
<protein>
    <recommendedName>
        <fullName evidence="3">F-box domain-containing protein</fullName>
    </recommendedName>
</protein>
<dbReference type="AlphaFoldDB" id="A0A4S4MDZ0"/>
<evidence type="ECO:0000313" key="2">
    <source>
        <dbReference type="Proteomes" id="UP000308730"/>
    </source>
</evidence>
<dbReference type="EMBL" id="SGPM01000390">
    <property type="protein sequence ID" value="THH23127.1"/>
    <property type="molecule type" value="Genomic_DNA"/>
</dbReference>
<dbReference type="OrthoDB" id="2269034at2759"/>
<dbReference type="Gene3D" id="3.80.10.10">
    <property type="entry name" value="Ribonuclease Inhibitor"/>
    <property type="match status" value="1"/>
</dbReference>
<dbReference type="PANTHER" id="PTHR13318">
    <property type="entry name" value="PARTNER OF PAIRED, ISOFORM B-RELATED"/>
    <property type="match status" value="1"/>
</dbReference>
<proteinExistence type="predicted"/>
<name>A0A4S4MDZ0_9APHY</name>
<evidence type="ECO:0000313" key="1">
    <source>
        <dbReference type="EMBL" id="THH23127.1"/>
    </source>
</evidence>